<evidence type="ECO:0000313" key="2">
    <source>
        <dbReference type="Proteomes" id="UP001610990"/>
    </source>
</evidence>
<name>A0ABW7RJR1_9ACTN</name>
<reference evidence="1 2" key="1">
    <citation type="submission" date="2024-10" db="EMBL/GenBank/DDBJ databases">
        <title>The Natural Products Discovery Center: Release of the First 8490 Sequenced Strains for Exploring Actinobacteria Biosynthetic Diversity.</title>
        <authorList>
            <person name="Kalkreuter E."/>
            <person name="Kautsar S.A."/>
            <person name="Yang D."/>
            <person name="Bader C.D."/>
            <person name="Teijaro C.N."/>
            <person name="Fluegel L."/>
            <person name="Davis C.M."/>
            <person name="Simpson J.R."/>
            <person name="Lauterbach L."/>
            <person name="Steele A.D."/>
            <person name="Gui C."/>
            <person name="Meng S."/>
            <person name="Li G."/>
            <person name="Viehrig K."/>
            <person name="Ye F."/>
            <person name="Su P."/>
            <person name="Kiefer A.F."/>
            <person name="Nichols A."/>
            <person name="Cepeda A.J."/>
            <person name="Yan W."/>
            <person name="Fan B."/>
            <person name="Jiang Y."/>
            <person name="Adhikari A."/>
            <person name="Zheng C.-J."/>
            <person name="Schuster L."/>
            <person name="Cowan T.M."/>
            <person name="Smanski M.J."/>
            <person name="Chevrette M.G."/>
            <person name="De Carvalho L.P.S."/>
            <person name="Shen B."/>
        </authorList>
    </citation>
    <scope>NUCLEOTIDE SEQUENCE [LARGE SCALE GENOMIC DNA]</scope>
    <source>
        <strain evidence="1 2">NPDC018013</strain>
    </source>
</reference>
<sequence>MFAKLSDRLVALVVPEVEAAAASCSEARNYCDGDCPFWWWRRAHYITCSDGKSWTEYECCGCGC</sequence>
<dbReference type="EMBL" id="JBIRGH010000022">
    <property type="protein sequence ID" value="MFH8588302.1"/>
    <property type="molecule type" value="Genomic_DNA"/>
</dbReference>
<protein>
    <submittedName>
        <fullName evidence="1">Uncharacterized protein</fullName>
    </submittedName>
</protein>
<organism evidence="1 2">
    <name type="scientific">Streptomyces celluloflavus</name>
    <dbReference type="NCBI Taxonomy" id="58344"/>
    <lineage>
        <taxon>Bacteria</taxon>
        <taxon>Bacillati</taxon>
        <taxon>Actinomycetota</taxon>
        <taxon>Actinomycetes</taxon>
        <taxon>Kitasatosporales</taxon>
        <taxon>Streptomycetaceae</taxon>
        <taxon>Streptomyces</taxon>
    </lineage>
</organism>
<proteinExistence type="predicted"/>
<dbReference type="RefSeq" id="WP_397675252.1">
    <property type="nucleotide sequence ID" value="NZ_JBIRFW010000011.1"/>
</dbReference>
<gene>
    <name evidence="1" type="ORF">ACH4GP_28560</name>
</gene>
<accession>A0ABW7RJR1</accession>
<evidence type="ECO:0000313" key="1">
    <source>
        <dbReference type="EMBL" id="MFH8588302.1"/>
    </source>
</evidence>
<comment type="caution">
    <text evidence="1">The sequence shown here is derived from an EMBL/GenBank/DDBJ whole genome shotgun (WGS) entry which is preliminary data.</text>
</comment>
<keyword evidence="2" id="KW-1185">Reference proteome</keyword>
<dbReference type="Proteomes" id="UP001610990">
    <property type="component" value="Unassembled WGS sequence"/>
</dbReference>